<organism evidence="1">
    <name type="scientific">marine sediment metagenome</name>
    <dbReference type="NCBI Taxonomy" id="412755"/>
    <lineage>
        <taxon>unclassified sequences</taxon>
        <taxon>metagenomes</taxon>
        <taxon>ecological metagenomes</taxon>
    </lineage>
</organism>
<comment type="caution">
    <text evidence="1">The sequence shown here is derived from an EMBL/GenBank/DDBJ whole genome shotgun (WGS) entry which is preliminary data.</text>
</comment>
<accession>A0A0F9TN17</accession>
<protein>
    <submittedName>
        <fullName evidence="1">Uncharacterized protein</fullName>
    </submittedName>
</protein>
<evidence type="ECO:0000313" key="1">
    <source>
        <dbReference type="EMBL" id="KKN76317.1"/>
    </source>
</evidence>
<name>A0A0F9TN17_9ZZZZ</name>
<gene>
    <name evidence="1" type="ORF">LCGC14_0371690</name>
</gene>
<sequence length="52" mass="6130">MTRIAKIKMTTKGTDMWWNKKIVKTKEEVLQRLINYFEAVLKDMKAGIDVSK</sequence>
<dbReference type="AlphaFoldDB" id="A0A0F9TN17"/>
<reference evidence="1" key="1">
    <citation type="journal article" date="2015" name="Nature">
        <title>Complex archaea that bridge the gap between prokaryotes and eukaryotes.</title>
        <authorList>
            <person name="Spang A."/>
            <person name="Saw J.H."/>
            <person name="Jorgensen S.L."/>
            <person name="Zaremba-Niedzwiedzka K."/>
            <person name="Martijn J."/>
            <person name="Lind A.E."/>
            <person name="van Eijk R."/>
            <person name="Schleper C."/>
            <person name="Guy L."/>
            <person name="Ettema T.J."/>
        </authorList>
    </citation>
    <scope>NUCLEOTIDE SEQUENCE</scope>
</reference>
<proteinExistence type="predicted"/>
<dbReference type="EMBL" id="LAZR01000297">
    <property type="protein sequence ID" value="KKN76317.1"/>
    <property type="molecule type" value="Genomic_DNA"/>
</dbReference>